<proteinExistence type="predicted"/>
<accession>A0A5B6VFP4</accession>
<dbReference type="EMBL" id="SMMG02000007">
    <property type="protein sequence ID" value="KAA3467827.1"/>
    <property type="molecule type" value="Genomic_DNA"/>
</dbReference>
<protein>
    <submittedName>
        <fullName evidence="1">LEAF RUST 10 DISEASE-RESISTANCE LOCUS RECEPTOR-LIKE PROTEIN KINASE-like 2.3</fullName>
    </submittedName>
</protein>
<evidence type="ECO:0000313" key="2">
    <source>
        <dbReference type="Proteomes" id="UP000325315"/>
    </source>
</evidence>
<keyword evidence="1" id="KW-0418">Kinase</keyword>
<gene>
    <name evidence="1" type="ORF">EPI10_002807</name>
</gene>
<keyword evidence="1" id="KW-0808">Transferase</keyword>
<name>A0A5B6VFP4_9ROSI</name>
<dbReference type="Proteomes" id="UP000325315">
    <property type="component" value="Unassembled WGS sequence"/>
</dbReference>
<dbReference type="OrthoDB" id="998882at2759"/>
<keyword evidence="2" id="KW-1185">Reference proteome</keyword>
<dbReference type="AlphaFoldDB" id="A0A5B6VFP4"/>
<comment type="caution">
    <text evidence="1">The sequence shown here is derived from an EMBL/GenBank/DDBJ whole genome shotgun (WGS) entry which is preliminary data.</text>
</comment>
<dbReference type="GO" id="GO:0016301">
    <property type="term" value="F:kinase activity"/>
    <property type="evidence" value="ECO:0007669"/>
    <property type="project" value="UniProtKB-KW"/>
</dbReference>
<keyword evidence="1" id="KW-0675">Receptor</keyword>
<sequence>MRAVDASLEMDDCNSLPLNTPPSDFNQFCTVEAVVPIMVDNIIGMSTLDIYNKLTEGIVVSWSTYNRCSYKRSFQDVLKRVKIGLRRYRKSFEHSFSMGPIDPLLMKCIKQFMITLLKQRISLPNEISTSSVGLLQNLELECENNCTTLVLR</sequence>
<organism evidence="1 2">
    <name type="scientific">Gossypium australe</name>
    <dbReference type="NCBI Taxonomy" id="47621"/>
    <lineage>
        <taxon>Eukaryota</taxon>
        <taxon>Viridiplantae</taxon>
        <taxon>Streptophyta</taxon>
        <taxon>Embryophyta</taxon>
        <taxon>Tracheophyta</taxon>
        <taxon>Spermatophyta</taxon>
        <taxon>Magnoliopsida</taxon>
        <taxon>eudicotyledons</taxon>
        <taxon>Gunneridae</taxon>
        <taxon>Pentapetalae</taxon>
        <taxon>rosids</taxon>
        <taxon>malvids</taxon>
        <taxon>Malvales</taxon>
        <taxon>Malvaceae</taxon>
        <taxon>Malvoideae</taxon>
        <taxon>Gossypium</taxon>
    </lineage>
</organism>
<reference evidence="2" key="1">
    <citation type="journal article" date="2019" name="Plant Biotechnol. J.">
        <title>Genome sequencing of the Australian wild diploid species Gossypium australe highlights disease resistance and delayed gland morphogenesis.</title>
        <authorList>
            <person name="Cai Y."/>
            <person name="Cai X."/>
            <person name="Wang Q."/>
            <person name="Wang P."/>
            <person name="Zhang Y."/>
            <person name="Cai C."/>
            <person name="Xu Y."/>
            <person name="Wang K."/>
            <person name="Zhou Z."/>
            <person name="Wang C."/>
            <person name="Geng S."/>
            <person name="Li B."/>
            <person name="Dong Q."/>
            <person name="Hou Y."/>
            <person name="Wang H."/>
            <person name="Ai P."/>
            <person name="Liu Z."/>
            <person name="Yi F."/>
            <person name="Sun M."/>
            <person name="An G."/>
            <person name="Cheng J."/>
            <person name="Zhang Y."/>
            <person name="Shi Q."/>
            <person name="Xie Y."/>
            <person name="Shi X."/>
            <person name="Chang Y."/>
            <person name="Huang F."/>
            <person name="Chen Y."/>
            <person name="Hong S."/>
            <person name="Mi L."/>
            <person name="Sun Q."/>
            <person name="Zhang L."/>
            <person name="Zhou B."/>
            <person name="Peng R."/>
            <person name="Zhang X."/>
            <person name="Liu F."/>
        </authorList>
    </citation>
    <scope>NUCLEOTIDE SEQUENCE [LARGE SCALE GENOMIC DNA]</scope>
    <source>
        <strain evidence="2">cv. PA1801</strain>
    </source>
</reference>
<evidence type="ECO:0000313" key="1">
    <source>
        <dbReference type="EMBL" id="KAA3467827.1"/>
    </source>
</evidence>